<dbReference type="Proteomes" id="UP001152888">
    <property type="component" value="Unassembled WGS sequence"/>
</dbReference>
<feature type="region of interest" description="Disordered" evidence="1">
    <location>
        <begin position="50"/>
        <end position="73"/>
    </location>
</feature>
<keyword evidence="4" id="KW-1185">Reference proteome</keyword>
<feature type="chain" id="PRO_5040165123" description="Secreted protein" evidence="2">
    <location>
        <begin position="17"/>
        <end position="73"/>
    </location>
</feature>
<keyword evidence="2" id="KW-0732">Signal</keyword>
<evidence type="ECO:0000256" key="2">
    <source>
        <dbReference type="SAM" id="SignalP"/>
    </source>
</evidence>
<comment type="caution">
    <text evidence="3">The sequence shown here is derived from an EMBL/GenBank/DDBJ whole genome shotgun (WGS) entry which is preliminary data.</text>
</comment>
<accession>A0A9P0JNU2</accession>
<feature type="signal peptide" evidence="2">
    <location>
        <begin position="1"/>
        <end position="16"/>
    </location>
</feature>
<evidence type="ECO:0000313" key="3">
    <source>
        <dbReference type="EMBL" id="CAH1954706.1"/>
    </source>
</evidence>
<dbReference type="OrthoDB" id="19653at2759"/>
<reference evidence="3" key="1">
    <citation type="submission" date="2022-03" db="EMBL/GenBank/DDBJ databases">
        <authorList>
            <person name="Sayadi A."/>
        </authorList>
    </citation>
    <scope>NUCLEOTIDE SEQUENCE</scope>
</reference>
<evidence type="ECO:0000313" key="4">
    <source>
        <dbReference type="Proteomes" id="UP001152888"/>
    </source>
</evidence>
<evidence type="ECO:0008006" key="5">
    <source>
        <dbReference type="Google" id="ProtNLM"/>
    </source>
</evidence>
<gene>
    <name evidence="3" type="ORF">ACAOBT_LOCUS701</name>
</gene>
<name>A0A9P0JNU2_ACAOB</name>
<protein>
    <recommendedName>
        <fullName evidence="5">Secreted protein</fullName>
    </recommendedName>
</protein>
<organism evidence="3 4">
    <name type="scientific">Acanthoscelides obtectus</name>
    <name type="common">Bean weevil</name>
    <name type="synonym">Bruchus obtectus</name>
    <dbReference type="NCBI Taxonomy" id="200917"/>
    <lineage>
        <taxon>Eukaryota</taxon>
        <taxon>Metazoa</taxon>
        <taxon>Ecdysozoa</taxon>
        <taxon>Arthropoda</taxon>
        <taxon>Hexapoda</taxon>
        <taxon>Insecta</taxon>
        <taxon>Pterygota</taxon>
        <taxon>Neoptera</taxon>
        <taxon>Endopterygota</taxon>
        <taxon>Coleoptera</taxon>
        <taxon>Polyphaga</taxon>
        <taxon>Cucujiformia</taxon>
        <taxon>Chrysomeloidea</taxon>
        <taxon>Chrysomelidae</taxon>
        <taxon>Bruchinae</taxon>
        <taxon>Bruchini</taxon>
        <taxon>Acanthoscelides</taxon>
    </lineage>
</organism>
<proteinExistence type="predicted"/>
<dbReference type="AlphaFoldDB" id="A0A9P0JNU2"/>
<feature type="compositionally biased region" description="Basic residues" evidence="1">
    <location>
        <begin position="62"/>
        <end position="73"/>
    </location>
</feature>
<sequence length="73" mass="8069">MYRFSVVLLSILQVGAVTFLPKREYNISLQVKTTNGIVQGRKMATENESAATRGMEASSRCNKGRRVLHGSPN</sequence>
<dbReference type="EMBL" id="CAKOFQ010006655">
    <property type="protein sequence ID" value="CAH1954706.1"/>
    <property type="molecule type" value="Genomic_DNA"/>
</dbReference>
<evidence type="ECO:0000256" key="1">
    <source>
        <dbReference type="SAM" id="MobiDB-lite"/>
    </source>
</evidence>